<proteinExistence type="predicted"/>
<keyword evidence="2" id="KW-1185">Reference proteome</keyword>
<comment type="caution">
    <text evidence="1">The sequence shown here is derived from an EMBL/GenBank/DDBJ whole genome shotgun (WGS) entry which is preliminary data.</text>
</comment>
<gene>
    <name evidence="1" type="ORF">DPEC_G00291050</name>
</gene>
<organism evidence="1 2">
    <name type="scientific">Dallia pectoralis</name>
    <name type="common">Alaska blackfish</name>
    <dbReference type="NCBI Taxonomy" id="75939"/>
    <lineage>
        <taxon>Eukaryota</taxon>
        <taxon>Metazoa</taxon>
        <taxon>Chordata</taxon>
        <taxon>Craniata</taxon>
        <taxon>Vertebrata</taxon>
        <taxon>Euteleostomi</taxon>
        <taxon>Actinopterygii</taxon>
        <taxon>Neopterygii</taxon>
        <taxon>Teleostei</taxon>
        <taxon>Protacanthopterygii</taxon>
        <taxon>Esociformes</taxon>
        <taxon>Umbridae</taxon>
        <taxon>Dallia</taxon>
    </lineage>
</organism>
<reference evidence="1" key="1">
    <citation type="submission" date="2021-05" db="EMBL/GenBank/DDBJ databases">
        <authorList>
            <person name="Pan Q."/>
            <person name="Jouanno E."/>
            <person name="Zahm M."/>
            <person name="Klopp C."/>
            <person name="Cabau C."/>
            <person name="Louis A."/>
            <person name="Berthelot C."/>
            <person name="Parey E."/>
            <person name="Roest Crollius H."/>
            <person name="Montfort J."/>
            <person name="Robinson-Rechavi M."/>
            <person name="Bouchez O."/>
            <person name="Lampietro C."/>
            <person name="Lopez Roques C."/>
            <person name="Donnadieu C."/>
            <person name="Postlethwait J."/>
            <person name="Bobe J."/>
            <person name="Dillon D."/>
            <person name="Chandos A."/>
            <person name="von Hippel F."/>
            <person name="Guiguen Y."/>
        </authorList>
    </citation>
    <scope>NUCLEOTIDE SEQUENCE</scope>
    <source>
        <strain evidence="1">YG-Jan2019</strain>
    </source>
</reference>
<evidence type="ECO:0000313" key="2">
    <source>
        <dbReference type="Proteomes" id="UP001157502"/>
    </source>
</evidence>
<name>A0ACC2FHJ5_DALPE</name>
<dbReference type="Proteomes" id="UP001157502">
    <property type="component" value="Chromosome 27"/>
</dbReference>
<sequence length="102" mass="11105">MLSTASCRPSVGTDPTLLQVFWPFCDKLKPDLNPPQPTPCLSSLSSPKSMSFVRLEARLVPRCWNSRRHSLSPLSPALSPSVCIAGHSQTPRSSPVRSVTDC</sequence>
<dbReference type="EMBL" id="CM055754">
    <property type="protein sequence ID" value="KAJ7990836.1"/>
    <property type="molecule type" value="Genomic_DNA"/>
</dbReference>
<protein>
    <submittedName>
        <fullName evidence="1">Uncharacterized protein</fullName>
    </submittedName>
</protein>
<evidence type="ECO:0000313" key="1">
    <source>
        <dbReference type="EMBL" id="KAJ7990836.1"/>
    </source>
</evidence>
<accession>A0ACC2FHJ5</accession>